<feature type="region of interest" description="Disordered" evidence="1">
    <location>
        <begin position="1"/>
        <end position="41"/>
    </location>
</feature>
<dbReference type="Pfam" id="PF00646">
    <property type="entry name" value="F-box"/>
    <property type="match status" value="1"/>
</dbReference>
<feature type="region of interest" description="Disordered" evidence="1">
    <location>
        <begin position="255"/>
        <end position="291"/>
    </location>
</feature>
<feature type="compositionally biased region" description="Low complexity" evidence="1">
    <location>
        <begin position="279"/>
        <end position="288"/>
    </location>
</feature>
<keyword evidence="4" id="KW-1185">Reference proteome</keyword>
<evidence type="ECO:0000256" key="1">
    <source>
        <dbReference type="SAM" id="MobiDB-lite"/>
    </source>
</evidence>
<feature type="compositionally biased region" description="Polar residues" evidence="1">
    <location>
        <begin position="256"/>
        <end position="267"/>
    </location>
</feature>
<evidence type="ECO:0000313" key="4">
    <source>
        <dbReference type="Proteomes" id="UP001287286"/>
    </source>
</evidence>
<evidence type="ECO:0000259" key="2">
    <source>
        <dbReference type="PROSITE" id="PS50181"/>
    </source>
</evidence>
<evidence type="ECO:0000313" key="3">
    <source>
        <dbReference type="EMBL" id="KAK4089714.1"/>
    </source>
</evidence>
<feature type="compositionally biased region" description="Basic and acidic residues" evidence="1">
    <location>
        <begin position="1"/>
        <end position="16"/>
    </location>
</feature>
<dbReference type="EMBL" id="JAWRVI010000018">
    <property type="protein sequence ID" value="KAK4089714.1"/>
    <property type="molecule type" value="Genomic_DNA"/>
</dbReference>
<comment type="caution">
    <text evidence="3">The sequence shown here is derived from an EMBL/GenBank/DDBJ whole genome shotgun (WGS) entry which is preliminary data.</text>
</comment>
<organism evidence="3 4">
    <name type="scientific">Purpureocillium lilacinum</name>
    <name type="common">Paecilomyces lilacinus</name>
    <dbReference type="NCBI Taxonomy" id="33203"/>
    <lineage>
        <taxon>Eukaryota</taxon>
        <taxon>Fungi</taxon>
        <taxon>Dikarya</taxon>
        <taxon>Ascomycota</taxon>
        <taxon>Pezizomycotina</taxon>
        <taxon>Sordariomycetes</taxon>
        <taxon>Hypocreomycetidae</taxon>
        <taxon>Hypocreales</taxon>
        <taxon>Ophiocordycipitaceae</taxon>
        <taxon>Purpureocillium</taxon>
    </lineage>
</organism>
<dbReference type="SMART" id="SM00256">
    <property type="entry name" value="FBOX"/>
    <property type="match status" value="1"/>
</dbReference>
<dbReference type="PROSITE" id="PS50181">
    <property type="entry name" value="FBOX"/>
    <property type="match status" value="1"/>
</dbReference>
<dbReference type="Gene3D" id="1.20.1280.50">
    <property type="match status" value="1"/>
</dbReference>
<feature type="domain" description="F-box" evidence="2">
    <location>
        <begin position="147"/>
        <end position="194"/>
    </location>
</feature>
<dbReference type="SUPFAM" id="SSF81383">
    <property type="entry name" value="F-box domain"/>
    <property type="match status" value="1"/>
</dbReference>
<sequence length="352" mass="38295">MGSSHERVESGRDPESKSAIAAHPHLSALPAKPFQPQRPPLMPWLATEPANAPREALIPIPHAAASLTSGGDWVPEQAKAAAHRTPPQGIPKKRPATGCGATYFAPRHRNRSHRHWASISLTRRKPASPLTTTTTTAGLYLHHKPNKSTMDSLPPELLHEILANLPPTSRKNARLASRRFNAVLARQPAMFRTLASFIDPAVALATLDAAAADLTRRPRSIWSPRCCVPADLPVPRSFLLAVYLAVSGRPWEQQRTHSLASSSPQLTSGAWEDSESSEGESVYGSEGSVTDGEECEMSACNLGKILGREDITSDALRQALFRYALYLSYNYDGAGEAPQLWVCDAKLWEGRA</sequence>
<dbReference type="CDD" id="cd09917">
    <property type="entry name" value="F-box_SF"/>
    <property type="match status" value="1"/>
</dbReference>
<dbReference type="Proteomes" id="UP001287286">
    <property type="component" value="Unassembled WGS sequence"/>
</dbReference>
<accession>A0ABR0C059</accession>
<proteinExistence type="predicted"/>
<gene>
    <name evidence="3" type="ORF">Purlil1_5817</name>
</gene>
<dbReference type="InterPro" id="IPR036047">
    <property type="entry name" value="F-box-like_dom_sf"/>
</dbReference>
<protein>
    <recommendedName>
        <fullName evidence="2">F-box domain-containing protein</fullName>
    </recommendedName>
</protein>
<reference evidence="3 4" key="1">
    <citation type="journal article" date="2024" name="Microbiol. Resour. Announc.">
        <title>Genome annotations for the ascomycete fungi Trichoderma harzianum, Trichoderma aggressivum, and Purpureocillium lilacinum.</title>
        <authorList>
            <person name="Beijen E.P.W."/>
            <person name="Ohm R.A."/>
        </authorList>
    </citation>
    <scope>NUCLEOTIDE SEQUENCE [LARGE SCALE GENOMIC DNA]</scope>
    <source>
        <strain evidence="3 4">CBS 150709</strain>
    </source>
</reference>
<name>A0ABR0C059_PURLI</name>
<dbReference type="InterPro" id="IPR001810">
    <property type="entry name" value="F-box_dom"/>
</dbReference>